<dbReference type="AlphaFoldDB" id="A0A2A2A773"/>
<organism evidence="1 2">
    <name type="scientific">Vandammella animalimorsus</name>
    <dbReference type="NCBI Taxonomy" id="2029117"/>
    <lineage>
        <taxon>Bacteria</taxon>
        <taxon>Pseudomonadati</taxon>
        <taxon>Pseudomonadota</taxon>
        <taxon>Betaproteobacteria</taxon>
        <taxon>Burkholderiales</taxon>
        <taxon>Comamonadaceae</taxon>
        <taxon>Vandammella</taxon>
    </lineage>
</organism>
<sequence>MMAPRHGAAPAASQPFDCWCLHTHIAPAALARAQQAQPQQCLCRACATGHQSQAISHKETP</sequence>
<gene>
    <name evidence="1" type="ORF">CK620_12910</name>
</gene>
<evidence type="ECO:0000313" key="1">
    <source>
        <dbReference type="EMBL" id="PAT33594.1"/>
    </source>
</evidence>
<reference evidence="1 2" key="1">
    <citation type="submission" date="2017-08" db="EMBL/GenBank/DDBJ databases">
        <title>WGS of Clinical strains of the CDC Group NO-1 linked to zoonotic infections in humans.</title>
        <authorList>
            <person name="Bernier A.-M."/>
            <person name="Bernard K."/>
        </authorList>
    </citation>
    <scope>NUCLEOTIDE SEQUENCE [LARGE SCALE GENOMIC DNA]</scope>
    <source>
        <strain evidence="1 2">NML03-0146</strain>
    </source>
</reference>
<name>A0A2A2A773_9BURK</name>
<protein>
    <submittedName>
        <fullName evidence="1">Uncharacterized protein</fullName>
    </submittedName>
</protein>
<dbReference type="InterPro" id="IPR032720">
    <property type="entry name" value="Cys_rich_CWC"/>
</dbReference>
<dbReference type="Pfam" id="PF14375">
    <property type="entry name" value="Cys_rich_CWC"/>
    <property type="match status" value="1"/>
</dbReference>
<accession>A0A2A2A773</accession>
<dbReference type="Proteomes" id="UP000217999">
    <property type="component" value="Unassembled WGS sequence"/>
</dbReference>
<dbReference type="EMBL" id="NSJF01000008">
    <property type="protein sequence ID" value="PAT33594.1"/>
    <property type="molecule type" value="Genomic_DNA"/>
</dbReference>
<comment type="caution">
    <text evidence="1">The sequence shown here is derived from an EMBL/GenBank/DDBJ whole genome shotgun (WGS) entry which is preliminary data.</text>
</comment>
<evidence type="ECO:0000313" key="2">
    <source>
        <dbReference type="Proteomes" id="UP000217999"/>
    </source>
</evidence>
<proteinExistence type="predicted"/>